<dbReference type="KEGG" id="foc:113202301"/>
<proteinExistence type="predicted"/>
<feature type="region of interest" description="Disordered" evidence="1">
    <location>
        <begin position="1771"/>
        <end position="1793"/>
    </location>
</feature>
<protein>
    <submittedName>
        <fullName evidence="4 5">Uncharacterized protein LOC113202301</fullName>
    </submittedName>
</protein>
<feature type="region of interest" description="Disordered" evidence="1">
    <location>
        <begin position="688"/>
        <end position="707"/>
    </location>
</feature>
<feature type="region of interest" description="Disordered" evidence="1">
    <location>
        <begin position="1805"/>
        <end position="1828"/>
    </location>
</feature>
<dbReference type="Proteomes" id="UP000504606">
    <property type="component" value="Unplaced"/>
</dbReference>
<feature type="region of interest" description="Disordered" evidence="1">
    <location>
        <begin position="1172"/>
        <end position="1216"/>
    </location>
</feature>
<dbReference type="RefSeq" id="XP_026272241.1">
    <property type="nucleotide sequence ID" value="XM_026416456.2"/>
</dbReference>
<evidence type="ECO:0000313" key="4">
    <source>
        <dbReference type="RefSeq" id="XP_026272241.1"/>
    </source>
</evidence>
<feature type="region of interest" description="Disordered" evidence="1">
    <location>
        <begin position="1114"/>
        <end position="1155"/>
    </location>
</feature>
<feature type="compositionally biased region" description="Polar residues" evidence="1">
    <location>
        <begin position="693"/>
        <end position="707"/>
    </location>
</feature>
<feature type="region of interest" description="Disordered" evidence="1">
    <location>
        <begin position="1878"/>
        <end position="1944"/>
    </location>
</feature>
<feature type="compositionally biased region" description="Basic residues" evidence="1">
    <location>
        <begin position="1202"/>
        <end position="1213"/>
    </location>
</feature>
<feature type="compositionally biased region" description="Polar residues" evidence="1">
    <location>
        <begin position="1143"/>
        <end position="1155"/>
    </location>
</feature>
<feature type="compositionally biased region" description="Acidic residues" evidence="1">
    <location>
        <begin position="1673"/>
        <end position="1686"/>
    </location>
</feature>
<evidence type="ECO:0000313" key="5">
    <source>
        <dbReference type="RefSeq" id="XP_026272242.1"/>
    </source>
</evidence>
<dbReference type="GeneID" id="113202301"/>
<organism evidence="3 4">
    <name type="scientific">Frankliniella occidentalis</name>
    <name type="common">Western flower thrips</name>
    <name type="synonym">Euthrips occidentalis</name>
    <dbReference type="NCBI Taxonomy" id="133901"/>
    <lineage>
        <taxon>Eukaryota</taxon>
        <taxon>Metazoa</taxon>
        <taxon>Ecdysozoa</taxon>
        <taxon>Arthropoda</taxon>
        <taxon>Hexapoda</taxon>
        <taxon>Insecta</taxon>
        <taxon>Pterygota</taxon>
        <taxon>Neoptera</taxon>
        <taxon>Paraneoptera</taxon>
        <taxon>Thysanoptera</taxon>
        <taxon>Terebrantia</taxon>
        <taxon>Thripoidea</taxon>
        <taxon>Thripidae</taxon>
        <taxon>Frankliniella</taxon>
    </lineage>
</organism>
<accession>A0A6J1S0A6</accession>
<sequence>MEDEKLRRECRVVLRDLRSILPETMLSHLAVPSQKSDEEVEIISEATESSCMSSPTKTGSRRTEFMEPASTYLEQKIHCQEVFKTKSVNEVSDKDPKARTCVKIFKNLNIYKKRHSLMKSHKRRHSGNSNSLSTANQAKHHLLQKYGSTLLRKSSLLVSPDETSPAQFGSCETFDHSGSELDAASESAQTILVQDQNNLSHCKNLNIKTLEQPTKTISDVIEKSPIERAQPSCPMPPVGLSVKVGVGHQLPTLQAKCVLTCLEKCQTSLTPQFAEFSSCVVKASAQLPVAKVLIPIDDERVLQFMRIKWQSSPALQRIALSKPQSPPGGMHDINTEHRILSDVDEMASKDLNENTDKHSTSVIKRNCQESLECDEKSVHDKKNNRKLVKRKRKSPIIYRSGIDLNTNPEDNTDLVSTSECIVSTPNKICQEDAENVQKLLRERSKPTLIAGNEEKLTRKIEKGGSNALKRKRLQYLDTSILNLTDSDEETRNVPLITVEKFPQIFYDPDDTRGVCSTEAVTEEPRETTRGMKSHVMHELRRLNVAVFDMPNHQEPIMCKTSDVCNLGCVCSSLSTKTGRDHCGLEECMFGCVCSKPHSKEQAYNDPSYTWMQDKAKANLAKEEQHFKQTVVRSVKDGLVLVEGRKKREIKLPNRYRQDFVADTDLRFCRQFGSMKTIKGVLEETHLPDKDNNQLKQSRKSTGSKNTCLTIPEKGGSEVTDILNTSSESEIFDSQDSPFSARTGLYDFKSKDDRKDKQKQLLSESPCEKIEAASDLKIVSTQSVKVEEWEKSNNKLDGVSNLELSCTALFKPSSNSENKHVRLLSWKGLRDDIDKKNAFVWIKSVTSKPKIYLTCSHLKPTENCIDIQSIDQLSQEYKEFPFHVKSLRSDYSLSDIEGQCVWIVKSIKSHWMIVGYMQPGQKNRTLCENPEIDILSTVEENLCHRWWVMDIRQDFDLIYFMDFKKAITKHQISTLVKLSNEYSESETKMHRILLNRRRPKIDPRPTPYPDFGAYSLPNRPTEVLIGPYDYSKEPRFHVYAQKVLSDERTEYEKIPLFYCGGGEFVRVNAQGALSLHTETPPEKYVKGMWYESSGSEIRKCDAQSLIPTAASEQVENGGFPQTDLPSHHNGTECVVNESEDLPKKSSTSSSGITNYESYGSDIESVKTWSESSYEGKESSKERQDNLISPVADKENIIQPENFHKKHSIKHKKRSHESNLSNVPLEKCSQVGTFLEAETDHSVNSHIDDCRDLPELKVEYLIPSVGIGFLPVTYLPTDALSVPHFTQPGLLQFFHTREELIQEINRLIHFKLACLRQKCAVVLRRHDICRCVAWRGVWNKEKCAHLPQFSPEVFNGYFMLTKYGLLDIRTADDKSLRKLGEDWIDWLKDDELKIKFSTWKEQKSGDRQDYSNMPLPDAIGLAKKEVLKSSDAHDPTYYEDEAKKVMRDTLISSLSRKLNGIPGTVIPNFLEKLDLDILWNSQQSISSLGLAMFQSTKLSQSTISANNSKNCQRSSKSHCRNTNKTLTFKSGFIVKEMNNTTEKSVDRNENEESRMPQQEQTQTKEHITAKLTPSPRKDILHNMNGLACRLSPFSRLNICVEEGGIKYVPLSSPPRPSSPLECMADIQTSPGKQPNILKRIKSGFPDSSPNKCVSSSGFYNIKHCRKQTFSVSADNEEEPVFLEDPEDNLDSRNQLESEQSPSIKVETSCPPCGSNLKTSVGEISMPRSSIESAAYEGSCSSPSAVTSFLQRRGSEPPLKISSVGSGASYWNEPSKVVSPSSPDASVGVDTLPVSSSESTSTLQISSVYSTKSSSSSPLSTQTELSSSVDPVSSLRISSVVSVPKLNSSSSHSAILIQHGLRRLRRPVSFTTARTMVKSNSALGTIESNHPRGASDSKGASPPNSTKTRTMVKSDSASGTIGNHHPTGASDTKGASHPPNSPKTRTIVQSSSALGNMRNNLETGVSDTKNLTKKKSFIEEEPNNRFQNVESATKTIKILKKGSGVVTVTVPVAALKVLPPAYINGKLQSNLLMKGGGSLPYRQEDDKTSDLSSNSLARDDTSAD</sequence>
<reference evidence="4 5" key="1">
    <citation type="submission" date="2025-04" db="UniProtKB">
        <authorList>
            <consortium name="RefSeq"/>
        </authorList>
    </citation>
    <scope>IDENTIFICATION</scope>
    <source>
        <tissue evidence="4 5">Whole organism</tissue>
    </source>
</reference>
<feature type="domain" description="MGA conserved" evidence="2">
    <location>
        <begin position="561"/>
        <end position="597"/>
    </location>
</feature>
<evidence type="ECO:0000259" key="2">
    <source>
        <dbReference type="Pfam" id="PF16059"/>
    </source>
</evidence>
<dbReference type="RefSeq" id="XP_026272242.1">
    <property type="nucleotide sequence ID" value="XM_026416457.2"/>
</dbReference>
<dbReference type="InterPro" id="IPR032060">
    <property type="entry name" value="MGA_dom"/>
</dbReference>
<feature type="compositionally biased region" description="Basic and acidic residues" evidence="1">
    <location>
        <begin position="1172"/>
        <end position="1183"/>
    </location>
</feature>
<feature type="region of interest" description="Disordered" evidence="1">
    <location>
        <begin position="2030"/>
        <end position="2061"/>
    </location>
</feature>
<dbReference type="OrthoDB" id="6119313at2759"/>
<evidence type="ECO:0000256" key="1">
    <source>
        <dbReference type="SAM" id="MobiDB-lite"/>
    </source>
</evidence>
<gene>
    <name evidence="4 5" type="primary">LOC113202301</name>
</gene>
<name>A0A6J1S0A6_FRAOC</name>
<keyword evidence="3" id="KW-1185">Reference proteome</keyword>
<feature type="compositionally biased region" description="Basic and acidic residues" evidence="1">
    <location>
        <begin position="1541"/>
        <end position="1552"/>
    </location>
</feature>
<evidence type="ECO:0000313" key="3">
    <source>
        <dbReference type="Proteomes" id="UP000504606"/>
    </source>
</evidence>
<dbReference type="CTD" id="654231"/>
<dbReference type="Pfam" id="PF16059">
    <property type="entry name" value="MGA_dom"/>
    <property type="match status" value="1"/>
</dbReference>
<feature type="region of interest" description="Disordered" evidence="1">
    <location>
        <begin position="1537"/>
        <end position="1563"/>
    </location>
</feature>
<feature type="compositionally biased region" description="Polar residues" evidence="1">
    <location>
        <begin position="1899"/>
        <end position="1918"/>
    </location>
</feature>
<feature type="region of interest" description="Disordered" evidence="1">
    <location>
        <begin position="1673"/>
        <end position="1707"/>
    </location>
</feature>